<evidence type="ECO:0000313" key="3">
    <source>
        <dbReference type="Proteomes" id="UP000266861"/>
    </source>
</evidence>
<proteinExistence type="predicted"/>
<organism evidence="2 3">
    <name type="scientific">Diversispora epigaea</name>
    <dbReference type="NCBI Taxonomy" id="1348612"/>
    <lineage>
        <taxon>Eukaryota</taxon>
        <taxon>Fungi</taxon>
        <taxon>Fungi incertae sedis</taxon>
        <taxon>Mucoromycota</taxon>
        <taxon>Glomeromycotina</taxon>
        <taxon>Glomeromycetes</taxon>
        <taxon>Diversisporales</taxon>
        <taxon>Diversisporaceae</taxon>
        <taxon>Diversispora</taxon>
    </lineage>
</organism>
<evidence type="ECO:0000256" key="1">
    <source>
        <dbReference type="SAM" id="MobiDB-lite"/>
    </source>
</evidence>
<dbReference type="Proteomes" id="UP000266861">
    <property type="component" value="Unassembled WGS sequence"/>
</dbReference>
<feature type="region of interest" description="Disordered" evidence="1">
    <location>
        <begin position="1"/>
        <end position="27"/>
    </location>
</feature>
<dbReference type="AlphaFoldDB" id="A0A397JEL1"/>
<accession>A0A397JEL1</accession>
<reference evidence="2 3" key="1">
    <citation type="submission" date="2018-08" db="EMBL/GenBank/DDBJ databases">
        <title>Genome and evolution of the arbuscular mycorrhizal fungus Diversispora epigaea (formerly Glomus versiforme) and its bacterial endosymbionts.</title>
        <authorList>
            <person name="Sun X."/>
            <person name="Fei Z."/>
            <person name="Harrison M."/>
        </authorList>
    </citation>
    <scope>NUCLEOTIDE SEQUENCE [LARGE SCALE GENOMIC DNA]</scope>
    <source>
        <strain evidence="2 3">IT104</strain>
    </source>
</reference>
<comment type="caution">
    <text evidence="2">The sequence shown here is derived from an EMBL/GenBank/DDBJ whole genome shotgun (WGS) entry which is preliminary data.</text>
</comment>
<sequence>MGKSFSKVSPQAQQPAPATAENRKGDTNCKLETYKSALRDHNQLLELCDGNISSKTSINYDTLIDISINI</sequence>
<name>A0A397JEL1_9GLOM</name>
<dbReference type="EMBL" id="PQFF01000054">
    <property type="protein sequence ID" value="RHZ86007.1"/>
    <property type="molecule type" value="Genomic_DNA"/>
</dbReference>
<protein>
    <submittedName>
        <fullName evidence="2">Uncharacterized protein</fullName>
    </submittedName>
</protein>
<gene>
    <name evidence="2" type="ORF">Glove_57g8</name>
</gene>
<keyword evidence="3" id="KW-1185">Reference proteome</keyword>
<evidence type="ECO:0000313" key="2">
    <source>
        <dbReference type="EMBL" id="RHZ86007.1"/>
    </source>
</evidence>